<keyword evidence="10 14" id="KW-0067">ATP-binding</keyword>
<feature type="binding site" evidence="14">
    <location>
        <position position="251"/>
    </location>
    <ligand>
        <name>ATP</name>
        <dbReference type="ChEBI" id="CHEBI:30616"/>
    </ligand>
</feature>
<feature type="region of interest" description="Disordered" evidence="15">
    <location>
        <begin position="1"/>
        <end position="20"/>
    </location>
</feature>
<evidence type="ECO:0000256" key="7">
    <source>
        <dbReference type="ARBA" id="ARBA00022729"/>
    </source>
</evidence>
<feature type="compositionally biased region" description="Low complexity" evidence="15">
    <location>
        <begin position="636"/>
        <end position="650"/>
    </location>
</feature>
<dbReference type="GO" id="GO:0005886">
    <property type="term" value="C:plasma membrane"/>
    <property type="evidence" value="ECO:0007669"/>
    <property type="project" value="TreeGrafter"/>
</dbReference>
<dbReference type="CDD" id="cd14054">
    <property type="entry name" value="STKc_BMPR2_AMHR2"/>
    <property type="match status" value="1"/>
</dbReference>
<feature type="domain" description="Protein kinase" evidence="17">
    <location>
        <begin position="224"/>
        <end position="526"/>
    </location>
</feature>
<reference evidence="18" key="2">
    <citation type="submission" date="2025-09" db="UniProtKB">
        <authorList>
            <consortium name="Ensembl"/>
        </authorList>
    </citation>
    <scope>IDENTIFICATION</scope>
</reference>
<dbReference type="PROSITE" id="PS50011">
    <property type="entry name" value="PROTEIN_KINASE_DOM"/>
    <property type="match status" value="1"/>
</dbReference>
<reference evidence="18" key="1">
    <citation type="submission" date="2025-08" db="UniProtKB">
        <authorList>
            <consortium name="Ensembl"/>
        </authorList>
    </citation>
    <scope>IDENTIFICATION</scope>
</reference>
<evidence type="ECO:0000259" key="17">
    <source>
        <dbReference type="PROSITE" id="PS50011"/>
    </source>
</evidence>
<dbReference type="Gene3D" id="3.30.200.20">
    <property type="entry name" value="Phosphorylase Kinase, domain 1"/>
    <property type="match status" value="1"/>
</dbReference>
<keyword evidence="7" id="KW-0732">Signal</keyword>
<dbReference type="SUPFAM" id="SSF57302">
    <property type="entry name" value="Snake toxin-like"/>
    <property type="match status" value="1"/>
</dbReference>
<feature type="compositionally biased region" description="Basic and acidic residues" evidence="15">
    <location>
        <begin position="670"/>
        <end position="696"/>
    </location>
</feature>
<dbReference type="GO" id="GO:0030509">
    <property type="term" value="P:BMP signaling pathway"/>
    <property type="evidence" value="ECO:0007669"/>
    <property type="project" value="TreeGrafter"/>
</dbReference>
<keyword evidence="8 14" id="KW-0547">Nucleotide-binding</keyword>
<evidence type="ECO:0000256" key="1">
    <source>
        <dbReference type="ARBA" id="ARBA00004479"/>
    </source>
</evidence>
<dbReference type="InterPro" id="IPR000472">
    <property type="entry name" value="Activin_recp"/>
</dbReference>
<evidence type="ECO:0000256" key="5">
    <source>
        <dbReference type="ARBA" id="ARBA00022679"/>
    </source>
</evidence>
<dbReference type="EC" id="2.7.11.30" evidence="3"/>
<dbReference type="GeneTree" id="ENSGT00940000156449"/>
<dbReference type="GO" id="GO:0001944">
    <property type="term" value="P:vasculature development"/>
    <property type="evidence" value="ECO:0007669"/>
    <property type="project" value="TreeGrafter"/>
</dbReference>
<feature type="compositionally biased region" description="Polar residues" evidence="15">
    <location>
        <begin position="605"/>
        <end position="615"/>
    </location>
</feature>
<evidence type="ECO:0000256" key="3">
    <source>
        <dbReference type="ARBA" id="ARBA00012401"/>
    </source>
</evidence>
<feature type="compositionally biased region" description="Low complexity" evidence="15">
    <location>
        <begin position="723"/>
        <end position="734"/>
    </location>
</feature>
<keyword evidence="6 16" id="KW-0812">Transmembrane</keyword>
<dbReference type="FunFam" id="1.10.510.10:FF:000180">
    <property type="entry name" value="Receptor protein serine/threonine kinase"/>
    <property type="match status" value="1"/>
</dbReference>
<dbReference type="InterPro" id="IPR011009">
    <property type="entry name" value="Kinase-like_dom_sf"/>
</dbReference>
<keyword evidence="12 16" id="KW-0472">Membrane</keyword>
<name>A0A8C5FRC7_GADMO</name>
<dbReference type="OMA" id="RDTHVNG"/>
<evidence type="ECO:0000256" key="12">
    <source>
        <dbReference type="ARBA" id="ARBA00023136"/>
    </source>
</evidence>
<feature type="compositionally biased region" description="Polar residues" evidence="15">
    <location>
        <begin position="536"/>
        <end position="550"/>
    </location>
</feature>
<feature type="transmembrane region" description="Helical" evidence="16">
    <location>
        <begin position="163"/>
        <end position="187"/>
    </location>
</feature>
<dbReference type="Ensembl" id="ENSGMOT00000039280.1">
    <property type="protein sequence ID" value="ENSGMOP00000055797.1"/>
    <property type="gene ID" value="ENSGMOG00000003678.2"/>
</dbReference>
<comment type="similarity">
    <text evidence="2">Belongs to the protein kinase superfamily. TKL Ser/Thr protein kinase family. TGFB receptor subfamily.</text>
</comment>
<keyword evidence="4" id="KW-0723">Serine/threonine-protein kinase</keyword>
<accession>A0A8C5FRC7</accession>
<organism evidence="18 19">
    <name type="scientific">Gadus morhua</name>
    <name type="common">Atlantic cod</name>
    <dbReference type="NCBI Taxonomy" id="8049"/>
    <lineage>
        <taxon>Eukaryota</taxon>
        <taxon>Metazoa</taxon>
        <taxon>Chordata</taxon>
        <taxon>Craniata</taxon>
        <taxon>Vertebrata</taxon>
        <taxon>Euteleostomi</taxon>
        <taxon>Actinopterygii</taxon>
        <taxon>Neopterygii</taxon>
        <taxon>Teleostei</taxon>
        <taxon>Neoteleostei</taxon>
        <taxon>Acanthomorphata</taxon>
        <taxon>Zeiogadaria</taxon>
        <taxon>Gadariae</taxon>
        <taxon>Gadiformes</taxon>
        <taxon>Gadoidei</taxon>
        <taxon>Gadidae</taxon>
        <taxon>Gadus</taxon>
    </lineage>
</organism>
<evidence type="ECO:0000256" key="16">
    <source>
        <dbReference type="SAM" id="Phobius"/>
    </source>
</evidence>
<evidence type="ECO:0000256" key="6">
    <source>
        <dbReference type="ARBA" id="ARBA00022692"/>
    </source>
</evidence>
<proteinExistence type="inferred from homology"/>
<dbReference type="PANTHER" id="PTHR23255:SF63">
    <property type="entry name" value="BONE MORPHOGENETIC PROTEIN RECEPTOR TYPE-2"/>
    <property type="match status" value="1"/>
</dbReference>
<sequence>MSACVVTSEPSSHSTTLSYPDSVESRYQHHDINLTPLSPPAAQGEERECAYTEQPQQWGVDRVPGSEGRVSPENTTVRCANAGHCYGLWEKSRPGEVRPVKQGCWGQGEHQQDCRDDSCVATNVQILNGTFHFCCCGSDMCNLNFTEDLTPPSPTVVQPNRTYHTVIIALASVSVLAVVAAAALFGYRMMRVGAHKTVHLRPHLRPKPDDLLSLYLSLYPPRSLLPPQLIGRGRYGAVYCGSLDERQVAVKVFTAANRQNFLNECSIYRLPLLEHDNIARFVAADERTGADARTEYLLVMDYYPHGSLNRYLGLQTNDWGSSCRLAHSVTRGLAYLHTELCKGDLYKPAVSHRDLNSRNILVKADGACVIIDFGLSMKLTGNRPQRHGEEDNAAISEVGTIRYMAPEVLEGAVNLRDCESALKQVDMYALGLVYWETFMRCTDLFPGESVPEYQVAFQAEAGNHPVFEDMQVLVSREKQRPKFPEAWKENSLAVRSLKETMEDCWDQDAEARLTAQCAEERLAELLLIWDRSKSVSPTLNPMSTTLNRMTPKSGPFPDQPSSYIEEQEGVAKNGPADGHPAGGPPALGGSGVRTGPPPGERDRNSINQERQQQASARLPSPEGSGGGGGGGGGGSPSTTTTTTLLSESEGSAGGAPAVPVCLHLTQEDLETTKLDPKEVDKNLKESSDENLVEHSQKQFCSPDPLSPGSSSLLYPLIKMAGGASEAGAASGGSSPMPPAAFPLPKQQNLPKRPSSLPLRTKPPKKEGSSSALRFKFGRSGKSNLRQVEGAKTTNVGVGAAASAAGESANGGGDGRLSLGVITASPDEHEPLLSREREPAGPLMSARPNSNNNNSNTGRGRGEGEGEGEGPGEEGGAPEEQQQQTEETGPENGPPAGGADPPAPATATAVTMRGEGLLRQSRGRRPERPNSLDLSFTTRDLLGHRDGSAGTGDKIKKRVKTPYSLKRWRPTTWVIGGSNVHATQARGRPKSATAVFAGDPSDTLV</sequence>
<feature type="compositionally biased region" description="Gly residues" evidence="15">
    <location>
        <begin position="623"/>
        <end position="635"/>
    </location>
</feature>
<dbReference type="SUPFAM" id="SSF56112">
    <property type="entry name" value="Protein kinase-like (PK-like)"/>
    <property type="match status" value="1"/>
</dbReference>
<keyword evidence="11 16" id="KW-1133">Transmembrane helix</keyword>
<dbReference type="Pfam" id="PF01064">
    <property type="entry name" value="Activin_recp"/>
    <property type="match status" value="1"/>
</dbReference>
<dbReference type="GO" id="GO:0005524">
    <property type="term" value="F:ATP binding"/>
    <property type="evidence" value="ECO:0007669"/>
    <property type="project" value="UniProtKB-UniRule"/>
</dbReference>
<dbReference type="PROSITE" id="PS00107">
    <property type="entry name" value="PROTEIN_KINASE_ATP"/>
    <property type="match status" value="1"/>
</dbReference>
<feature type="region of interest" description="Disordered" evidence="15">
    <location>
        <begin position="803"/>
        <end position="956"/>
    </location>
</feature>
<evidence type="ECO:0000256" key="13">
    <source>
        <dbReference type="ARBA" id="ARBA00023170"/>
    </source>
</evidence>
<feature type="region of interest" description="Disordered" evidence="15">
    <location>
        <begin position="978"/>
        <end position="1004"/>
    </location>
</feature>
<feature type="compositionally biased region" description="Low complexity" evidence="15">
    <location>
        <begin position="877"/>
        <end position="890"/>
    </location>
</feature>
<evidence type="ECO:0000256" key="14">
    <source>
        <dbReference type="PROSITE-ProRule" id="PRU10141"/>
    </source>
</evidence>
<dbReference type="InterPro" id="IPR000333">
    <property type="entry name" value="TGFB_receptor"/>
</dbReference>
<feature type="region of interest" description="Disordered" evidence="15">
    <location>
        <begin position="723"/>
        <end position="790"/>
    </location>
</feature>
<feature type="compositionally biased region" description="Low complexity" evidence="15">
    <location>
        <begin position="844"/>
        <end position="857"/>
    </location>
</feature>
<evidence type="ECO:0000256" key="4">
    <source>
        <dbReference type="ARBA" id="ARBA00022527"/>
    </source>
</evidence>
<evidence type="ECO:0000256" key="8">
    <source>
        <dbReference type="ARBA" id="ARBA00022741"/>
    </source>
</evidence>
<evidence type="ECO:0000256" key="10">
    <source>
        <dbReference type="ARBA" id="ARBA00022840"/>
    </source>
</evidence>
<keyword evidence="13" id="KW-0675">Receptor</keyword>
<gene>
    <name evidence="18" type="primary">BMPR2</name>
</gene>
<dbReference type="GO" id="GO:0005024">
    <property type="term" value="F:transforming growth factor beta receptor activity"/>
    <property type="evidence" value="ECO:0007669"/>
    <property type="project" value="TreeGrafter"/>
</dbReference>
<keyword evidence="19" id="KW-1185">Reference proteome</keyword>
<dbReference type="Gene3D" id="2.10.60.10">
    <property type="entry name" value="CD59"/>
    <property type="match status" value="1"/>
</dbReference>
<dbReference type="AlphaFoldDB" id="A0A8C5FRC7"/>
<dbReference type="GO" id="GO:0043235">
    <property type="term" value="C:receptor complex"/>
    <property type="evidence" value="ECO:0007669"/>
    <property type="project" value="TreeGrafter"/>
</dbReference>
<dbReference type="Pfam" id="PF00069">
    <property type="entry name" value="Pkinase"/>
    <property type="match status" value="1"/>
</dbReference>
<evidence type="ECO:0000256" key="15">
    <source>
        <dbReference type="SAM" id="MobiDB-lite"/>
    </source>
</evidence>
<evidence type="ECO:0000313" key="19">
    <source>
        <dbReference type="Proteomes" id="UP000694546"/>
    </source>
</evidence>
<evidence type="ECO:0000256" key="2">
    <source>
        <dbReference type="ARBA" id="ARBA00009605"/>
    </source>
</evidence>
<dbReference type="InterPro" id="IPR000719">
    <property type="entry name" value="Prot_kinase_dom"/>
</dbReference>
<feature type="compositionally biased region" description="Low complexity" evidence="15">
    <location>
        <begin position="896"/>
        <end position="908"/>
    </location>
</feature>
<evidence type="ECO:0000313" key="18">
    <source>
        <dbReference type="Ensembl" id="ENSGMOP00000055797.1"/>
    </source>
</evidence>
<evidence type="ECO:0000256" key="11">
    <source>
        <dbReference type="ARBA" id="ARBA00022989"/>
    </source>
</evidence>
<dbReference type="Proteomes" id="UP000694546">
    <property type="component" value="Chromosome 4"/>
</dbReference>
<feature type="compositionally biased region" description="Basic and acidic residues" evidence="15">
    <location>
        <begin position="825"/>
        <end position="838"/>
    </location>
</feature>
<protein>
    <recommendedName>
        <fullName evidence="3">receptor protein serine/threonine kinase</fullName>
        <ecNumber evidence="3">2.7.11.30</ecNumber>
    </recommendedName>
</protein>
<keyword evidence="9" id="KW-0418">Kinase</keyword>
<dbReference type="PANTHER" id="PTHR23255">
    <property type="entry name" value="TRANSFORMING GROWTH FACTOR-BETA RECEPTOR TYPE I AND II"/>
    <property type="match status" value="1"/>
</dbReference>
<dbReference type="InterPro" id="IPR045860">
    <property type="entry name" value="Snake_toxin-like_sf"/>
</dbReference>
<dbReference type="InterPro" id="IPR017441">
    <property type="entry name" value="Protein_kinase_ATP_BS"/>
</dbReference>
<keyword evidence="5" id="KW-0808">Transferase</keyword>
<evidence type="ECO:0000256" key="9">
    <source>
        <dbReference type="ARBA" id="ARBA00022777"/>
    </source>
</evidence>
<feature type="compositionally biased region" description="Polar residues" evidence="15">
    <location>
        <begin position="8"/>
        <end position="19"/>
    </location>
</feature>
<feature type="region of interest" description="Disordered" evidence="15">
    <location>
        <begin position="536"/>
        <end position="707"/>
    </location>
</feature>
<dbReference type="Gene3D" id="1.10.510.10">
    <property type="entry name" value="Transferase(Phosphotransferase) domain 1"/>
    <property type="match status" value="1"/>
</dbReference>
<comment type="subcellular location">
    <subcellularLocation>
        <location evidence="1">Membrane</location>
        <topology evidence="1">Single-pass type I membrane protein</topology>
    </subcellularLocation>
</comment>